<reference evidence="1 2" key="1">
    <citation type="submission" date="2020-08" db="EMBL/GenBank/DDBJ databases">
        <title>Genomic Encyclopedia of Type Strains, Phase IV (KMG-V): Genome sequencing to study the core and pangenomes of soil and plant-associated prokaryotes.</title>
        <authorList>
            <person name="Whitman W."/>
        </authorList>
    </citation>
    <scope>NUCLEOTIDE SEQUENCE [LARGE SCALE GENOMIC DNA]</scope>
    <source>
        <strain evidence="1 2">SEMIA 4087</strain>
    </source>
</reference>
<evidence type="ECO:0000313" key="2">
    <source>
        <dbReference type="Proteomes" id="UP000551353"/>
    </source>
</evidence>
<keyword evidence="2" id="KW-1185">Reference proteome</keyword>
<protein>
    <submittedName>
        <fullName evidence="1">Uncharacterized protein</fullName>
    </submittedName>
</protein>
<gene>
    <name evidence="1" type="ORF">GGD56_007027</name>
</gene>
<comment type="caution">
    <text evidence="1">The sequence shown here is derived from an EMBL/GenBank/DDBJ whole genome shotgun (WGS) entry which is preliminary data.</text>
</comment>
<sequence>MSVIMRFSARPCFLSSRVSNRFAVLVFAPGLDDFIEDITVLVDRPPQPVFPAADGDDDLIEMPDIILAGRFTS</sequence>
<organism evidence="1 2">
    <name type="scientific">Rhizobium mongolense</name>
    <dbReference type="NCBI Taxonomy" id="57676"/>
    <lineage>
        <taxon>Bacteria</taxon>
        <taxon>Pseudomonadati</taxon>
        <taxon>Pseudomonadota</taxon>
        <taxon>Alphaproteobacteria</taxon>
        <taxon>Hyphomicrobiales</taxon>
        <taxon>Rhizobiaceae</taxon>
        <taxon>Rhizobium/Agrobacterium group</taxon>
        <taxon>Rhizobium</taxon>
    </lineage>
</organism>
<proteinExistence type="predicted"/>
<name>A0ABR6IYY2_9HYPH</name>
<dbReference type="Proteomes" id="UP000551353">
    <property type="component" value="Unassembled WGS sequence"/>
</dbReference>
<dbReference type="EMBL" id="JACIFX010000026">
    <property type="protein sequence ID" value="MBB4233124.1"/>
    <property type="molecule type" value="Genomic_DNA"/>
</dbReference>
<accession>A0ABR6IYY2</accession>
<evidence type="ECO:0000313" key="1">
    <source>
        <dbReference type="EMBL" id="MBB4233124.1"/>
    </source>
</evidence>